<dbReference type="EMBL" id="JAPHNI010001339">
    <property type="protein sequence ID" value="KAJ8105882.1"/>
    <property type="molecule type" value="Genomic_DNA"/>
</dbReference>
<gene>
    <name evidence="1" type="ORF">OPT61_g9911</name>
</gene>
<evidence type="ECO:0000313" key="2">
    <source>
        <dbReference type="Proteomes" id="UP001153331"/>
    </source>
</evidence>
<proteinExistence type="predicted"/>
<sequence>MERVIGPSSSRVARPGSAGTENVDAKCHLASCASASVQQRARILVLAITQGLTRRPAARDAGVLHGQGAPVAASGSLDGTALNTTQPAAAEAGGGSARRATMVVDAGT</sequence>
<evidence type="ECO:0000313" key="1">
    <source>
        <dbReference type="EMBL" id="KAJ8105882.1"/>
    </source>
</evidence>
<organism evidence="1 2">
    <name type="scientific">Boeremia exigua</name>
    <dbReference type="NCBI Taxonomy" id="749465"/>
    <lineage>
        <taxon>Eukaryota</taxon>
        <taxon>Fungi</taxon>
        <taxon>Dikarya</taxon>
        <taxon>Ascomycota</taxon>
        <taxon>Pezizomycotina</taxon>
        <taxon>Dothideomycetes</taxon>
        <taxon>Pleosporomycetidae</taxon>
        <taxon>Pleosporales</taxon>
        <taxon>Pleosporineae</taxon>
        <taxon>Didymellaceae</taxon>
        <taxon>Boeremia</taxon>
    </lineage>
</organism>
<accession>A0ACC2HS30</accession>
<reference evidence="1" key="1">
    <citation type="submission" date="2022-11" db="EMBL/GenBank/DDBJ databases">
        <title>Genome Sequence of Boeremia exigua.</title>
        <authorList>
            <person name="Buettner E."/>
        </authorList>
    </citation>
    <scope>NUCLEOTIDE SEQUENCE</scope>
    <source>
        <strain evidence="1">CU02</strain>
    </source>
</reference>
<keyword evidence="2" id="KW-1185">Reference proteome</keyword>
<comment type="caution">
    <text evidence="1">The sequence shown here is derived from an EMBL/GenBank/DDBJ whole genome shotgun (WGS) entry which is preliminary data.</text>
</comment>
<protein>
    <submittedName>
        <fullName evidence="1">Uncharacterized protein</fullName>
    </submittedName>
</protein>
<dbReference type="Proteomes" id="UP001153331">
    <property type="component" value="Unassembled WGS sequence"/>
</dbReference>
<name>A0ACC2HS30_9PLEO</name>